<dbReference type="InterPro" id="IPR000210">
    <property type="entry name" value="BTB/POZ_dom"/>
</dbReference>
<keyword evidence="3" id="KW-1185">Reference proteome</keyword>
<dbReference type="SMART" id="SM00225">
    <property type="entry name" value="BTB"/>
    <property type="match status" value="1"/>
</dbReference>
<dbReference type="PROSITE" id="PS50097">
    <property type="entry name" value="BTB"/>
    <property type="match status" value="1"/>
</dbReference>
<dbReference type="SUPFAM" id="SSF54695">
    <property type="entry name" value="POZ domain"/>
    <property type="match status" value="1"/>
</dbReference>
<sequence length="333" mass="38820">MNRVSGLVQILTNFNMEENPMITIQCEGGNIEAQKSLLVAVSDVFKAMLESDMLEKRTNLVLADDVNFETMKVIMDYYKEGSVSGFITMNRHIFTYIVEKYNFLCIKERIAEHLLQSYFINQDLRILESIFFTYGNQYEKTIVIKEIAHMIAKGRDTPDFVTEFNAPDFMELARYSCDALKNSAFDRFRSLLRTLYYWVYENSEERSAAVLEIVGMINMENFSRKNVQILLEKLPLSKKFKWFKLLLLKSFEHIDILEDNMSKVWQNSIKNSSSEECKSDNIKCKKCSHDSCYPFHNDPNCSGIHGCSRSFYVHKQSYACGTHISHPDKQIFK</sequence>
<accession>A0AA88HQJ6</accession>
<evidence type="ECO:0000313" key="3">
    <source>
        <dbReference type="Proteomes" id="UP001187531"/>
    </source>
</evidence>
<name>A0AA88HQJ6_ARTSF</name>
<dbReference type="Gene3D" id="3.30.710.10">
    <property type="entry name" value="Potassium Channel Kv1.1, Chain A"/>
    <property type="match status" value="1"/>
</dbReference>
<organism evidence="2 3">
    <name type="scientific">Artemia franciscana</name>
    <name type="common">Brine shrimp</name>
    <name type="synonym">Artemia sanfranciscana</name>
    <dbReference type="NCBI Taxonomy" id="6661"/>
    <lineage>
        <taxon>Eukaryota</taxon>
        <taxon>Metazoa</taxon>
        <taxon>Ecdysozoa</taxon>
        <taxon>Arthropoda</taxon>
        <taxon>Crustacea</taxon>
        <taxon>Branchiopoda</taxon>
        <taxon>Anostraca</taxon>
        <taxon>Artemiidae</taxon>
        <taxon>Artemia</taxon>
    </lineage>
</organism>
<reference evidence="2" key="1">
    <citation type="submission" date="2023-07" db="EMBL/GenBank/DDBJ databases">
        <title>Chromosome-level genome assembly of Artemia franciscana.</title>
        <authorList>
            <person name="Jo E."/>
        </authorList>
    </citation>
    <scope>NUCLEOTIDE SEQUENCE</scope>
    <source>
        <tissue evidence="2">Whole body</tissue>
    </source>
</reference>
<protein>
    <recommendedName>
        <fullName evidence="1">BTB domain-containing protein</fullName>
    </recommendedName>
</protein>
<dbReference type="Proteomes" id="UP001187531">
    <property type="component" value="Unassembled WGS sequence"/>
</dbReference>
<feature type="domain" description="BTB" evidence="1">
    <location>
        <begin position="18"/>
        <end position="84"/>
    </location>
</feature>
<dbReference type="InterPro" id="IPR011333">
    <property type="entry name" value="SKP1/BTB/POZ_sf"/>
</dbReference>
<evidence type="ECO:0000313" key="2">
    <source>
        <dbReference type="EMBL" id="KAK2715268.1"/>
    </source>
</evidence>
<gene>
    <name evidence="2" type="ORF">QYM36_010048</name>
</gene>
<dbReference type="EMBL" id="JAVRJZ010000012">
    <property type="protein sequence ID" value="KAK2715268.1"/>
    <property type="molecule type" value="Genomic_DNA"/>
</dbReference>
<dbReference type="CDD" id="cd18186">
    <property type="entry name" value="BTB_POZ_ZBTB_KLHL-like"/>
    <property type="match status" value="1"/>
</dbReference>
<evidence type="ECO:0000259" key="1">
    <source>
        <dbReference type="PROSITE" id="PS50097"/>
    </source>
</evidence>
<dbReference type="Pfam" id="PF00651">
    <property type="entry name" value="BTB"/>
    <property type="match status" value="1"/>
</dbReference>
<comment type="caution">
    <text evidence="2">The sequence shown here is derived from an EMBL/GenBank/DDBJ whole genome shotgun (WGS) entry which is preliminary data.</text>
</comment>
<proteinExistence type="predicted"/>
<dbReference type="AlphaFoldDB" id="A0AA88HQJ6"/>